<protein>
    <submittedName>
        <fullName evidence="1">Serine hydrolase</fullName>
    </submittedName>
</protein>
<reference evidence="1" key="1">
    <citation type="submission" date="2019-11" db="EMBL/GenBank/DDBJ databases">
        <title>Characterization of Clostridium perfringens isolates from swine manure treated agricultural soils.</title>
        <authorList>
            <person name="Wushke S.T."/>
        </authorList>
    </citation>
    <scope>NUCLEOTIDE SEQUENCE</scope>
    <source>
        <strain evidence="1">X94</strain>
    </source>
</reference>
<gene>
    <name evidence="1" type="ORF">GNF68_18345</name>
</gene>
<organism evidence="1 2">
    <name type="scientific">Clostridium perfringens</name>
    <dbReference type="NCBI Taxonomy" id="1502"/>
    <lineage>
        <taxon>Bacteria</taxon>
        <taxon>Bacillati</taxon>
        <taxon>Bacillota</taxon>
        <taxon>Clostridia</taxon>
        <taxon>Eubacteriales</taxon>
        <taxon>Clostridiaceae</taxon>
        <taxon>Clostridium</taxon>
    </lineage>
</organism>
<proteinExistence type="predicted"/>
<dbReference type="Proteomes" id="UP001288778">
    <property type="component" value="Unassembled WGS sequence"/>
</dbReference>
<name>A0AAW9HZ15_CLOPF</name>
<evidence type="ECO:0000313" key="1">
    <source>
        <dbReference type="EMBL" id="MDZ4910911.1"/>
    </source>
</evidence>
<dbReference type="GO" id="GO:0016787">
    <property type="term" value="F:hydrolase activity"/>
    <property type="evidence" value="ECO:0007669"/>
    <property type="project" value="UniProtKB-KW"/>
</dbReference>
<comment type="caution">
    <text evidence="1">The sequence shown here is derived from an EMBL/GenBank/DDBJ whole genome shotgun (WGS) entry which is preliminary data.</text>
</comment>
<feature type="non-terminal residue" evidence="1">
    <location>
        <position position="31"/>
    </location>
</feature>
<sequence length="31" mass="3610">MENIINKLKNIQGDVSFYYKNLTTNNTVGYN</sequence>
<evidence type="ECO:0000313" key="2">
    <source>
        <dbReference type="Proteomes" id="UP001288778"/>
    </source>
</evidence>
<dbReference type="EMBL" id="WNUI01000914">
    <property type="protein sequence ID" value="MDZ4910911.1"/>
    <property type="molecule type" value="Genomic_DNA"/>
</dbReference>
<keyword evidence="1" id="KW-0378">Hydrolase</keyword>
<dbReference type="AlphaFoldDB" id="A0AAW9HZ15"/>
<accession>A0AAW9HZ15</accession>